<dbReference type="STRING" id="661478.OP10G_1003"/>
<dbReference type="PROSITE" id="PS51296">
    <property type="entry name" value="RIESKE"/>
    <property type="match status" value="1"/>
</dbReference>
<dbReference type="EMBL" id="CP007139">
    <property type="protein sequence ID" value="AIE84371.1"/>
    <property type="molecule type" value="Genomic_DNA"/>
</dbReference>
<keyword evidence="7" id="KW-1185">Reference proteome</keyword>
<dbReference type="InterPro" id="IPR036922">
    <property type="entry name" value="Rieske_2Fe-2S_sf"/>
</dbReference>
<keyword evidence="1" id="KW-0001">2Fe-2S</keyword>
<dbReference type="PANTHER" id="PTHR21496:SF23">
    <property type="entry name" value="3-PHENYLPROPIONATE_CINNAMIC ACID DIOXYGENASE FERREDOXIN SUBUNIT"/>
    <property type="match status" value="1"/>
</dbReference>
<dbReference type="KEGG" id="fgi:OP10G_1003"/>
<feature type="domain" description="Rieske" evidence="5">
    <location>
        <begin position="1"/>
        <end position="73"/>
    </location>
</feature>
<dbReference type="GO" id="GO:0016705">
    <property type="term" value="F:oxidoreductase activity, acting on paired donors, with incorporation or reduction of molecular oxygen"/>
    <property type="evidence" value="ECO:0007669"/>
    <property type="project" value="UniProtKB-ARBA"/>
</dbReference>
<dbReference type="GO" id="GO:0046872">
    <property type="term" value="F:metal ion binding"/>
    <property type="evidence" value="ECO:0007669"/>
    <property type="project" value="UniProtKB-KW"/>
</dbReference>
<accession>A0A068NLL4</accession>
<keyword evidence="3" id="KW-0408">Iron</keyword>
<evidence type="ECO:0000256" key="2">
    <source>
        <dbReference type="ARBA" id="ARBA00022723"/>
    </source>
</evidence>
<dbReference type="AlphaFoldDB" id="A0A068NLL4"/>
<dbReference type="eggNOG" id="COG2146">
    <property type="taxonomic scope" value="Bacteria"/>
</dbReference>
<dbReference type="PANTHER" id="PTHR21496">
    <property type="entry name" value="FERREDOXIN-RELATED"/>
    <property type="match status" value="1"/>
</dbReference>
<keyword evidence="2" id="KW-0479">Metal-binding</keyword>
<keyword evidence="4" id="KW-0411">Iron-sulfur</keyword>
<dbReference type="InterPro" id="IPR017941">
    <property type="entry name" value="Rieske_2Fe-2S"/>
</dbReference>
<protein>
    <submittedName>
        <fullName evidence="6">Nitrite reductase [NAD(P)H] small subunit</fullName>
    </submittedName>
</protein>
<organism evidence="6 7">
    <name type="scientific">Fimbriimonas ginsengisoli Gsoil 348</name>
    <dbReference type="NCBI Taxonomy" id="661478"/>
    <lineage>
        <taxon>Bacteria</taxon>
        <taxon>Bacillati</taxon>
        <taxon>Armatimonadota</taxon>
        <taxon>Fimbriimonadia</taxon>
        <taxon>Fimbriimonadales</taxon>
        <taxon>Fimbriimonadaceae</taxon>
        <taxon>Fimbriimonas</taxon>
    </lineage>
</organism>
<dbReference type="HOGENOM" id="CLU_2537590_0_0_0"/>
<dbReference type="Gene3D" id="2.102.10.10">
    <property type="entry name" value="Rieske [2Fe-2S] iron-sulphur domain"/>
    <property type="match status" value="1"/>
</dbReference>
<dbReference type="SUPFAM" id="SSF50022">
    <property type="entry name" value="ISP domain"/>
    <property type="match status" value="1"/>
</dbReference>
<proteinExistence type="predicted"/>
<evidence type="ECO:0000256" key="1">
    <source>
        <dbReference type="ARBA" id="ARBA00022714"/>
    </source>
</evidence>
<dbReference type="GO" id="GO:0051537">
    <property type="term" value="F:2 iron, 2 sulfur cluster binding"/>
    <property type="evidence" value="ECO:0007669"/>
    <property type="project" value="UniProtKB-KW"/>
</dbReference>
<sequence length="83" mass="9027">MIAVFRSRNGNVYATQASCPHRNGPLADGLLGGSTIVCPLHARKFDLETGKSQSDDCFLRTYSIYLADNGHLILNFDAAELPT</sequence>
<evidence type="ECO:0000256" key="3">
    <source>
        <dbReference type="ARBA" id="ARBA00023004"/>
    </source>
</evidence>
<reference evidence="6 7" key="1">
    <citation type="journal article" date="2014" name="PLoS ONE">
        <title>The first complete genome sequence of the class fimbriimonadia in the phylum armatimonadetes.</title>
        <authorList>
            <person name="Hu Z.Y."/>
            <person name="Wang Y.Z."/>
            <person name="Im W.T."/>
            <person name="Wang S.Y."/>
            <person name="Zhao G.P."/>
            <person name="Zheng H.J."/>
            <person name="Quan Z.X."/>
        </authorList>
    </citation>
    <scope>NUCLEOTIDE SEQUENCE [LARGE SCALE GENOMIC DNA]</scope>
    <source>
        <strain evidence="6">Gsoil 348</strain>
    </source>
</reference>
<evidence type="ECO:0000313" key="7">
    <source>
        <dbReference type="Proteomes" id="UP000027982"/>
    </source>
</evidence>
<evidence type="ECO:0000259" key="5">
    <source>
        <dbReference type="PROSITE" id="PS51296"/>
    </source>
</evidence>
<evidence type="ECO:0000256" key="4">
    <source>
        <dbReference type="ARBA" id="ARBA00023014"/>
    </source>
</evidence>
<dbReference type="Pfam" id="PF00355">
    <property type="entry name" value="Rieske"/>
    <property type="match status" value="1"/>
</dbReference>
<dbReference type="Proteomes" id="UP000027982">
    <property type="component" value="Chromosome"/>
</dbReference>
<gene>
    <name evidence="6" type="ORF">OP10G_1003</name>
</gene>
<dbReference type="GO" id="GO:0004497">
    <property type="term" value="F:monooxygenase activity"/>
    <property type="evidence" value="ECO:0007669"/>
    <property type="project" value="UniProtKB-ARBA"/>
</dbReference>
<name>A0A068NLL4_FIMGI</name>
<evidence type="ECO:0000313" key="6">
    <source>
        <dbReference type="EMBL" id="AIE84371.1"/>
    </source>
</evidence>